<evidence type="ECO:0000256" key="3">
    <source>
        <dbReference type="ARBA" id="ARBA00022517"/>
    </source>
</evidence>
<dbReference type="Gene3D" id="3.40.50.300">
    <property type="entry name" value="P-loop containing nucleotide triphosphate hydrolases"/>
    <property type="match status" value="2"/>
</dbReference>
<name>A0A6M2BR46_9GAMM</name>
<feature type="binding site" evidence="8">
    <location>
        <begin position="122"/>
        <end position="125"/>
    </location>
    <ligand>
        <name>GTP</name>
        <dbReference type="ChEBI" id="CHEBI:37565"/>
        <label>1</label>
    </ligand>
</feature>
<dbReference type="EMBL" id="JAAMOW010000003">
    <property type="protein sequence ID" value="NGY04553.1"/>
    <property type="molecule type" value="Genomic_DNA"/>
</dbReference>
<dbReference type="PRINTS" id="PR00326">
    <property type="entry name" value="GTP1OBG"/>
</dbReference>
<dbReference type="Pfam" id="PF01926">
    <property type="entry name" value="MMR_HSR1"/>
    <property type="match status" value="2"/>
</dbReference>
<feature type="domain" description="EngA-type G" evidence="11">
    <location>
        <begin position="6"/>
        <end position="170"/>
    </location>
</feature>
<keyword evidence="5 8" id="KW-0547">Nucleotide-binding</keyword>
<dbReference type="SUPFAM" id="SSF52540">
    <property type="entry name" value="P-loop containing nucleoside triphosphate hydrolases"/>
    <property type="match status" value="2"/>
</dbReference>
<evidence type="ECO:0000256" key="7">
    <source>
        <dbReference type="ARBA" id="ARBA00032345"/>
    </source>
</evidence>
<reference evidence="12 13" key="1">
    <citation type="journal article" date="2014" name="Int. J. Syst. Evol. Microbiol.">
        <title>Solimonas terrae sp. nov., isolated from soil.</title>
        <authorList>
            <person name="Kim S.J."/>
            <person name="Moon J.Y."/>
            <person name="Weon H.Y."/>
            <person name="Ahn J.H."/>
            <person name="Chen W.M."/>
            <person name="Kwon S.W."/>
        </authorList>
    </citation>
    <scope>NUCLEOTIDE SEQUENCE [LARGE SCALE GENOMIC DNA]</scope>
    <source>
        <strain evidence="12 13">KIS83-12</strain>
    </source>
</reference>
<dbReference type="GO" id="GO:0042254">
    <property type="term" value="P:ribosome biogenesis"/>
    <property type="evidence" value="ECO:0007669"/>
    <property type="project" value="UniProtKB-KW"/>
</dbReference>
<feature type="binding site" evidence="8">
    <location>
        <begin position="186"/>
        <end position="193"/>
    </location>
    <ligand>
        <name>GTP</name>
        <dbReference type="ChEBI" id="CHEBI:37565"/>
        <label>2</label>
    </ligand>
</feature>
<dbReference type="Pfam" id="PF14714">
    <property type="entry name" value="KH_dom-like"/>
    <property type="match status" value="1"/>
</dbReference>
<dbReference type="InterPro" id="IPR032859">
    <property type="entry name" value="KH_dom-like"/>
</dbReference>
<evidence type="ECO:0000256" key="1">
    <source>
        <dbReference type="ARBA" id="ARBA00008279"/>
    </source>
</evidence>
<dbReference type="NCBIfam" id="TIGR03594">
    <property type="entry name" value="GTPase_EngA"/>
    <property type="match status" value="1"/>
</dbReference>
<dbReference type="HAMAP" id="MF_00195">
    <property type="entry name" value="GTPase_Der"/>
    <property type="match status" value="1"/>
</dbReference>
<evidence type="ECO:0000256" key="5">
    <source>
        <dbReference type="ARBA" id="ARBA00022741"/>
    </source>
</evidence>
<dbReference type="GO" id="GO:0043022">
    <property type="term" value="F:ribosome binding"/>
    <property type="evidence" value="ECO:0007669"/>
    <property type="project" value="TreeGrafter"/>
</dbReference>
<accession>A0A6M2BR46</accession>
<evidence type="ECO:0000256" key="6">
    <source>
        <dbReference type="ARBA" id="ARBA00023134"/>
    </source>
</evidence>
<dbReference type="CDD" id="cd01895">
    <property type="entry name" value="EngA2"/>
    <property type="match status" value="1"/>
</dbReference>
<dbReference type="AlphaFoldDB" id="A0A6M2BR46"/>
<dbReference type="FunFam" id="3.40.50.300:FF:000057">
    <property type="entry name" value="GTPase Der"/>
    <property type="match status" value="1"/>
</dbReference>
<evidence type="ECO:0000313" key="12">
    <source>
        <dbReference type="EMBL" id="NGY04553.1"/>
    </source>
</evidence>
<dbReference type="InterPro" id="IPR015946">
    <property type="entry name" value="KH_dom-like_a/b"/>
</dbReference>
<protein>
    <recommendedName>
        <fullName evidence="2 8">GTPase Der</fullName>
    </recommendedName>
    <alternativeName>
        <fullName evidence="7 8">GTP-binding protein EngA</fullName>
    </alternativeName>
</protein>
<dbReference type="CDD" id="cd01894">
    <property type="entry name" value="EngA1"/>
    <property type="match status" value="1"/>
</dbReference>
<feature type="binding site" evidence="8">
    <location>
        <begin position="59"/>
        <end position="63"/>
    </location>
    <ligand>
        <name>GTP</name>
        <dbReference type="ChEBI" id="CHEBI:37565"/>
        <label>1</label>
    </ligand>
</feature>
<dbReference type="InterPro" id="IPR027417">
    <property type="entry name" value="P-loop_NTPase"/>
</dbReference>
<proteinExistence type="inferred from homology"/>
<sequence>MSDKLPTLVLVGRPNVGKSTLFNRLTGTRDALVADLPGLTRDRQYGSGVFDERAFIVVDTGGLMPDSGDPLAALAEEQAQLALAEADHILFLVDVQQGRTGADESIARHLRKFGKPLTLVINKSEGYPRTSATADFYALGLGEPLTISAEQGQGVDALLRQVLEKLPVVAPEPPDDDGTVRVAIIGRPNVGKSTLINRLIGEERVLAADFPGTTRDAIAVPFEYDGHPYTLIDTAGIRRRARVWEAVEKFSIVKTLGAIERAHVVIAVVDAQSDIGEQDAKLMGLVAQRGRAMVFAVNKWDGLDSGERERVRYQVSLKLPFLDYAPLHFIAAKHGSGLGELMEDVQLAYESTTREFSTPELNRILGEVVEAHPPPAVLGRRIKLRYAHQAGSNPPRIMVHGNQTDKLPDHYKRYLANQFRAQLRLKGVPLLMSFKTGDNPFKDKKNELTGRQIKKKRRLMARVKKR</sequence>
<keyword evidence="4 10" id="KW-0677">Repeat</keyword>
<dbReference type="FunFam" id="3.40.50.300:FF:000040">
    <property type="entry name" value="GTPase Der"/>
    <property type="match status" value="1"/>
</dbReference>
<dbReference type="InterPro" id="IPR005225">
    <property type="entry name" value="Small_GTP-bd"/>
</dbReference>
<comment type="caution">
    <text evidence="12">The sequence shown here is derived from an EMBL/GenBank/DDBJ whole genome shotgun (WGS) entry which is preliminary data.</text>
</comment>
<dbReference type="FunFam" id="3.30.300.20:FF:000004">
    <property type="entry name" value="GTPase Der"/>
    <property type="match status" value="1"/>
</dbReference>
<evidence type="ECO:0000256" key="9">
    <source>
        <dbReference type="PROSITE-ProRule" id="PRU01049"/>
    </source>
</evidence>
<dbReference type="InterPro" id="IPR016484">
    <property type="entry name" value="GTPase_Der"/>
</dbReference>
<feature type="binding site" evidence="8">
    <location>
        <begin position="298"/>
        <end position="301"/>
    </location>
    <ligand>
        <name>GTP</name>
        <dbReference type="ChEBI" id="CHEBI:37565"/>
        <label>2</label>
    </ligand>
</feature>
<feature type="binding site" evidence="8">
    <location>
        <begin position="12"/>
        <end position="19"/>
    </location>
    <ligand>
        <name>GTP</name>
        <dbReference type="ChEBI" id="CHEBI:37565"/>
        <label>1</label>
    </ligand>
</feature>
<evidence type="ECO:0000256" key="2">
    <source>
        <dbReference type="ARBA" id="ARBA00020953"/>
    </source>
</evidence>
<evidence type="ECO:0000259" key="11">
    <source>
        <dbReference type="PROSITE" id="PS51712"/>
    </source>
</evidence>
<evidence type="ECO:0000313" key="13">
    <source>
        <dbReference type="Proteomes" id="UP000472676"/>
    </source>
</evidence>
<evidence type="ECO:0000256" key="10">
    <source>
        <dbReference type="RuleBase" id="RU004481"/>
    </source>
</evidence>
<comment type="similarity">
    <text evidence="1 8 9 10">Belongs to the TRAFAC class TrmE-Era-EngA-EngB-Septin-like GTPase superfamily. EngA (Der) GTPase family.</text>
</comment>
<dbReference type="PANTHER" id="PTHR43834:SF6">
    <property type="entry name" value="GTPASE DER"/>
    <property type="match status" value="1"/>
</dbReference>
<gene>
    <name evidence="8 12" type="primary">der</name>
    <name evidence="12" type="ORF">G7Y85_07250</name>
</gene>
<keyword evidence="6 8" id="KW-0342">GTP-binding</keyword>
<dbReference type="Proteomes" id="UP000472676">
    <property type="component" value="Unassembled WGS sequence"/>
</dbReference>
<dbReference type="PANTHER" id="PTHR43834">
    <property type="entry name" value="GTPASE DER"/>
    <property type="match status" value="1"/>
</dbReference>
<evidence type="ECO:0000256" key="8">
    <source>
        <dbReference type="HAMAP-Rule" id="MF_00195"/>
    </source>
</evidence>
<dbReference type="GO" id="GO:0005525">
    <property type="term" value="F:GTP binding"/>
    <property type="evidence" value="ECO:0007669"/>
    <property type="project" value="UniProtKB-UniRule"/>
</dbReference>
<dbReference type="InterPro" id="IPR031166">
    <property type="entry name" value="G_ENGA"/>
</dbReference>
<comment type="subunit">
    <text evidence="8">Associates with the 50S ribosomal subunit.</text>
</comment>
<keyword evidence="3 8" id="KW-0690">Ribosome biogenesis</keyword>
<evidence type="ECO:0000256" key="4">
    <source>
        <dbReference type="ARBA" id="ARBA00022737"/>
    </source>
</evidence>
<dbReference type="Gene3D" id="3.30.300.20">
    <property type="match status" value="1"/>
</dbReference>
<dbReference type="PROSITE" id="PS51712">
    <property type="entry name" value="G_ENGA"/>
    <property type="match status" value="2"/>
</dbReference>
<dbReference type="PIRSF" id="PIRSF006485">
    <property type="entry name" value="GTP-binding_EngA"/>
    <property type="match status" value="1"/>
</dbReference>
<feature type="domain" description="EngA-type G" evidence="11">
    <location>
        <begin position="180"/>
        <end position="353"/>
    </location>
</feature>
<organism evidence="12 13">
    <name type="scientific">Solimonas terrae</name>
    <dbReference type="NCBI Taxonomy" id="1396819"/>
    <lineage>
        <taxon>Bacteria</taxon>
        <taxon>Pseudomonadati</taxon>
        <taxon>Pseudomonadota</taxon>
        <taxon>Gammaproteobacteria</taxon>
        <taxon>Nevskiales</taxon>
        <taxon>Nevskiaceae</taxon>
        <taxon>Solimonas</taxon>
    </lineage>
</organism>
<keyword evidence="13" id="KW-1185">Reference proteome</keyword>
<feature type="binding site" evidence="8">
    <location>
        <begin position="233"/>
        <end position="237"/>
    </location>
    <ligand>
        <name>GTP</name>
        <dbReference type="ChEBI" id="CHEBI:37565"/>
        <label>2</label>
    </ligand>
</feature>
<dbReference type="RefSeq" id="WP_166254154.1">
    <property type="nucleotide sequence ID" value="NZ_JAAMOW010000003.1"/>
</dbReference>
<dbReference type="NCBIfam" id="TIGR00231">
    <property type="entry name" value="small_GTP"/>
    <property type="match status" value="2"/>
</dbReference>
<dbReference type="InterPro" id="IPR006073">
    <property type="entry name" value="GTP-bd"/>
</dbReference>
<comment type="function">
    <text evidence="8 10">GTPase that plays an essential role in the late steps of ribosome biogenesis.</text>
</comment>